<evidence type="ECO:0000313" key="4">
    <source>
        <dbReference type="Proteomes" id="UP000886860"/>
    </source>
</evidence>
<reference evidence="3" key="2">
    <citation type="journal article" date="2021" name="PeerJ">
        <title>Extensive microbial diversity within the chicken gut microbiome revealed by metagenomics and culture.</title>
        <authorList>
            <person name="Gilroy R."/>
            <person name="Ravi A."/>
            <person name="Getino M."/>
            <person name="Pursley I."/>
            <person name="Horton D.L."/>
            <person name="Alikhan N.F."/>
            <person name="Baker D."/>
            <person name="Gharbi K."/>
            <person name="Hall N."/>
            <person name="Watson M."/>
            <person name="Adriaenssens E.M."/>
            <person name="Foster-Nyarko E."/>
            <person name="Jarju S."/>
            <person name="Secka A."/>
            <person name="Antonio M."/>
            <person name="Oren A."/>
            <person name="Chaudhuri R.R."/>
            <person name="La Ragione R."/>
            <person name="Hildebrand F."/>
            <person name="Pallen M.J."/>
        </authorList>
    </citation>
    <scope>NUCLEOTIDE SEQUENCE</scope>
    <source>
        <strain evidence="3">CHK123-3438</strain>
    </source>
</reference>
<keyword evidence="1" id="KW-0812">Transmembrane</keyword>
<proteinExistence type="predicted"/>
<gene>
    <name evidence="3" type="ORF">IAB60_08710</name>
</gene>
<evidence type="ECO:0000259" key="2">
    <source>
        <dbReference type="Pfam" id="PF00535"/>
    </source>
</evidence>
<feature type="transmembrane region" description="Helical" evidence="1">
    <location>
        <begin position="262"/>
        <end position="286"/>
    </location>
</feature>
<accession>A0A9D1GKH9</accession>
<name>A0A9D1GKH9_9FIRM</name>
<dbReference type="SUPFAM" id="SSF53448">
    <property type="entry name" value="Nucleotide-diphospho-sugar transferases"/>
    <property type="match status" value="1"/>
</dbReference>
<evidence type="ECO:0000313" key="3">
    <source>
        <dbReference type="EMBL" id="HIT42157.1"/>
    </source>
</evidence>
<evidence type="ECO:0000256" key="1">
    <source>
        <dbReference type="SAM" id="Phobius"/>
    </source>
</evidence>
<dbReference type="CDD" id="cd02525">
    <property type="entry name" value="Succinoglycan_BP_ExoA"/>
    <property type="match status" value="1"/>
</dbReference>
<keyword evidence="1" id="KW-0472">Membrane</keyword>
<dbReference type="InterPro" id="IPR029044">
    <property type="entry name" value="Nucleotide-diphossugar_trans"/>
</dbReference>
<feature type="non-terminal residue" evidence="3">
    <location>
        <position position="1"/>
    </location>
</feature>
<protein>
    <submittedName>
        <fullName evidence="3">Glycosyltransferase family 2 protein</fullName>
    </submittedName>
</protein>
<feature type="domain" description="Glycosyltransferase 2-like" evidence="2">
    <location>
        <begin position="1"/>
        <end position="140"/>
    </location>
</feature>
<dbReference type="AlphaFoldDB" id="A0A9D1GKH9"/>
<reference evidence="3" key="1">
    <citation type="submission" date="2020-10" db="EMBL/GenBank/DDBJ databases">
        <authorList>
            <person name="Gilroy R."/>
        </authorList>
    </citation>
    <scope>NUCLEOTIDE SEQUENCE</scope>
    <source>
        <strain evidence="3">CHK123-3438</strain>
    </source>
</reference>
<dbReference type="Proteomes" id="UP000886860">
    <property type="component" value="Unassembled WGS sequence"/>
</dbReference>
<feature type="transmembrane region" description="Helical" evidence="1">
    <location>
        <begin position="237"/>
        <end position="256"/>
    </location>
</feature>
<dbReference type="EMBL" id="DVKS01000152">
    <property type="protein sequence ID" value="HIT42157.1"/>
    <property type="molecule type" value="Genomic_DNA"/>
</dbReference>
<sequence length="310" mass="34932">VLVDSGSGDRTRQLMEAFRDRESGFYGIQVLDNPGRIQAAGWNVAIRNFRGDVLARIDAHSKIPEDFIARNAALLEEGEMVTGGMRPCIIQNPNPWRELLLEAENSMFGGGIAPYRRDVGRRYVKSMFHACYRREVLEKVGLMNESLGRTEDNEFHYRIRKAGYQLCFDPEICSYQYARPTLRKMVKQKYENGFWIGVTAWSCPGCLSSYHFVPFLFLCGIAGTGLLSLAKRSWPAKLMWGAYGGLCGFMTGASLIRRKKPLTLLLPFLFLALHVSYGLGTLQGLVQGAEREGKKKWAGDQNERQEGIIS</sequence>
<dbReference type="InterPro" id="IPR001173">
    <property type="entry name" value="Glyco_trans_2-like"/>
</dbReference>
<dbReference type="Gene3D" id="3.90.550.10">
    <property type="entry name" value="Spore Coat Polysaccharide Biosynthesis Protein SpsA, Chain A"/>
    <property type="match status" value="1"/>
</dbReference>
<comment type="caution">
    <text evidence="3">The sequence shown here is derived from an EMBL/GenBank/DDBJ whole genome shotgun (WGS) entry which is preliminary data.</text>
</comment>
<dbReference type="Pfam" id="PF00535">
    <property type="entry name" value="Glycos_transf_2"/>
    <property type="match status" value="1"/>
</dbReference>
<organism evidence="3 4">
    <name type="scientific">Candidatus Caccovicinus merdipullorum</name>
    <dbReference type="NCBI Taxonomy" id="2840724"/>
    <lineage>
        <taxon>Bacteria</taxon>
        <taxon>Bacillati</taxon>
        <taxon>Bacillota</taxon>
        <taxon>Clostridia</taxon>
        <taxon>Eubacteriales</taxon>
        <taxon>Candidatus Caccovicinus</taxon>
    </lineage>
</organism>
<keyword evidence="1" id="KW-1133">Transmembrane helix</keyword>
<feature type="transmembrane region" description="Helical" evidence="1">
    <location>
        <begin position="212"/>
        <end position="230"/>
    </location>
</feature>